<evidence type="ECO:0000313" key="1">
    <source>
        <dbReference type="EMBL" id="EDR05577.1"/>
    </source>
</evidence>
<name>B0DIJ2_LACBS</name>
<dbReference type="HOGENOM" id="CLU_1156567_0_0_1"/>
<dbReference type="KEGG" id="lbc:LACBIDRAFT_329600"/>
<evidence type="ECO:0000313" key="2">
    <source>
        <dbReference type="Proteomes" id="UP000001194"/>
    </source>
</evidence>
<dbReference type="RefSeq" id="XP_001883681.1">
    <property type="nucleotide sequence ID" value="XM_001883646.1"/>
</dbReference>
<protein>
    <submittedName>
        <fullName evidence="1">Predicted protein</fullName>
    </submittedName>
</protein>
<dbReference type="GeneID" id="6079308"/>
<dbReference type="EMBL" id="DS547112">
    <property type="protein sequence ID" value="EDR05577.1"/>
    <property type="molecule type" value="Genomic_DNA"/>
</dbReference>
<keyword evidence="2" id="KW-1185">Reference proteome</keyword>
<dbReference type="Proteomes" id="UP000001194">
    <property type="component" value="Unassembled WGS sequence"/>
</dbReference>
<gene>
    <name evidence="1" type="ORF">LACBIDRAFT_329600</name>
</gene>
<accession>B0DIJ2</accession>
<dbReference type="InParanoid" id="B0DIJ2"/>
<proteinExistence type="predicted"/>
<sequence>MFKLDRAHAQPLASVNFTGFLVEVGRPARFWLPSPLFASNNKNIWTIPSMRLPLVSVLYRGEVVQVIQAGPGLPDWSSIFSSSPSQFTMVYNLATIPIDQTTVMDKESLIVDQLLSGIPGAHALESLQNAILLELYYLSCTYTTNDTNLAPPSTRASPSPTLVSTGTGNPFSWSSQHRQTSPFLALPLKPDWARRVCVTVGTCLNHRPCRSLPPPLLTASQGAFQILDSPTSLLLKSSKG</sequence>
<reference evidence="1 2" key="1">
    <citation type="journal article" date="2008" name="Nature">
        <title>The genome of Laccaria bicolor provides insights into mycorrhizal symbiosis.</title>
        <authorList>
            <person name="Martin F."/>
            <person name="Aerts A."/>
            <person name="Ahren D."/>
            <person name="Brun A."/>
            <person name="Danchin E.G.J."/>
            <person name="Duchaussoy F."/>
            <person name="Gibon J."/>
            <person name="Kohler A."/>
            <person name="Lindquist E."/>
            <person name="Pereda V."/>
            <person name="Salamov A."/>
            <person name="Shapiro H.J."/>
            <person name="Wuyts J."/>
            <person name="Blaudez D."/>
            <person name="Buee M."/>
            <person name="Brokstein P."/>
            <person name="Canbaeck B."/>
            <person name="Cohen D."/>
            <person name="Courty P.E."/>
            <person name="Coutinho P.M."/>
            <person name="Delaruelle C."/>
            <person name="Detter J.C."/>
            <person name="Deveau A."/>
            <person name="DiFazio S."/>
            <person name="Duplessis S."/>
            <person name="Fraissinet-Tachet L."/>
            <person name="Lucic E."/>
            <person name="Frey-Klett P."/>
            <person name="Fourrey C."/>
            <person name="Feussner I."/>
            <person name="Gay G."/>
            <person name="Grimwood J."/>
            <person name="Hoegger P.J."/>
            <person name="Jain P."/>
            <person name="Kilaru S."/>
            <person name="Labbe J."/>
            <person name="Lin Y.C."/>
            <person name="Legue V."/>
            <person name="Le Tacon F."/>
            <person name="Marmeisse R."/>
            <person name="Melayah D."/>
            <person name="Montanini B."/>
            <person name="Muratet M."/>
            <person name="Nehls U."/>
            <person name="Niculita-Hirzel H."/>
            <person name="Oudot-Le Secq M.P."/>
            <person name="Peter M."/>
            <person name="Quesneville H."/>
            <person name="Rajashekar B."/>
            <person name="Reich M."/>
            <person name="Rouhier N."/>
            <person name="Schmutz J."/>
            <person name="Yin T."/>
            <person name="Chalot M."/>
            <person name="Henrissat B."/>
            <person name="Kuees U."/>
            <person name="Lucas S."/>
            <person name="Van de Peer Y."/>
            <person name="Podila G.K."/>
            <person name="Polle A."/>
            <person name="Pukkila P.J."/>
            <person name="Richardson P.M."/>
            <person name="Rouze P."/>
            <person name="Sanders I.R."/>
            <person name="Stajich J.E."/>
            <person name="Tunlid A."/>
            <person name="Tuskan G."/>
            <person name="Grigoriev I.V."/>
        </authorList>
    </citation>
    <scope>NUCLEOTIDE SEQUENCE [LARGE SCALE GENOMIC DNA]</scope>
    <source>
        <strain evidence="2">S238N-H82 / ATCC MYA-4686</strain>
    </source>
</reference>
<organism evidence="2">
    <name type="scientific">Laccaria bicolor (strain S238N-H82 / ATCC MYA-4686)</name>
    <name type="common">Bicoloured deceiver</name>
    <name type="synonym">Laccaria laccata var. bicolor</name>
    <dbReference type="NCBI Taxonomy" id="486041"/>
    <lineage>
        <taxon>Eukaryota</taxon>
        <taxon>Fungi</taxon>
        <taxon>Dikarya</taxon>
        <taxon>Basidiomycota</taxon>
        <taxon>Agaricomycotina</taxon>
        <taxon>Agaricomycetes</taxon>
        <taxon>Agaricomycetidae</taxon>
        <taxon>Agaricales</taxon>
        <taxon>Agaricineae</taxon>
        <taxon>Hydnangiaceae</taxon>
        <taxon>Laccaria</taxon>
    </lineage>
</organism>
<dbReference type="AlphaFoldDB" id="B0DIJ2"/>